<dbReference type="PANTHER" id="PTHR35006">
    <property type="entry name" value="GLYOXALASE FAMILY PROTEIN (AFU_ORTHOLOGUE AFUA_5G14830)"/>
    <property type="match status" value="1"/>
</dbReference>
<dbReference type="InterPro" id="IPR037523">
    <property type="entry name" value="VOC_core"/>
</dbReference>
<dbReference type="Gene3D" id="3.10.180.10">
    <property type="entry name" value="2,3-Dihydroxybiphenyl 1,2-Dioxygenase, domain 1"/>
    <property type="match status" value="1"/>
</dbReference>
<dbReference type="AlphaFoldDB" id="A0A381TTU4"/>
<dbReference type="SUPFAM" id="SSF54593">
    <property type="entry name" value="Glyoxalase/Bleomycin resistance protein/Dihydroxybiphenyl dioxygenase"/>
    <property type="match status" value="1"/>
</dbReference>
<accession>A0A381TTU4</accession>
<reference evidence="2" key="1">
    <citation type="submission" date="2018-05" db="EMBL/GenBank/DDBJ databases">
        <authorList>
            <person name="Lanie J.A."/>
            <person name="Ng W.-L."/>
            <person name="Kazmierczak K.M."/>
            <person name="Andrzejewski T.M."/>
            <person name="Davidsen T.M."/>
            <person name="Wayne K.J."/>
            <person name="Tettelin H."/>
            <person name="Glass J.I."/>
            <person name="Rusch D."/>
            <person name="Podicherti R."/>
            <person name="Tsui H.-C.T."/>
            <person name="Winkler M.E."/>
        </authorList>
    </citation>
    <scope>NUCLEOTIDE SEQUENCE</scope>
</reference>
<name>A0A381TTU4_9ZZZZ</name>
<gene>
    <name evidence="2" type="ORF">METZ01_LOCUS71745</name>
</gene>
<dbReference type="EMBL" id="UINC01005074">
    <property type="protein sequence ID" value="SVA18891.1"/>
    <property type="molecule type" value="Genomic_DNA"/>
</dbReference>
<evidence type="ECO:0000259" key="1">
    <source>
        <dbReference type="PROSITE" id="PS51819"/>
    </source>
</evidence>
<feature type="domain" description="VOC" evidence="1">
    <location>
        <begin position="36"/>
        <end position="163"/>
    </location>
</feature>
<dbReference type="InterPro" id="IPR004360">
    <property type="entry name" value="Glyas_Fos-R_dOase_dom"/>
</dbReference>
<dbReference type="Pfam" id="PF00903">
    <property type="entry name" value="Glyoxalase"/>
    <property type="match status" value="1"/>
</dbReference>
<protein>
    <recommendedName>
        <fullName evidence="1">VOC domain-containing protein</fullName>
    </recommendedName>
</protein>
<dbReference type="PANTHER" id="PTHR35006:SF2">
    <property type="entry name" value="GLYOXALASE FAMILY PROTEIN (AFU_ORTHOLOGUE AFUA_5G14830)"/>
    <property type="match status" value="1"/>
</dbReference>
<organism evidence="2">
    <name type="scientific">marine metagenome</name>
    <dbReference type="NCBI Taxonomy" id="408172"/>
    <lineage>
        <taxon>unclassified sequences</taxon>
        <taxon>metagenomes</taxon>
        <taxon>ecological metagenomes</taxon>
    </lineage>
</organism>
<dbReference type="PROSITE" id="PS51819">
    <property type="entry name" value="VOC"/>
    <property type="match status" value="1"/>
</dbReference>
<dbReference type="InterPro" id="IPR029068">
    <property type="entry name" value="Glyas_Bleomycin-R_OHBP_Dase"/>
</dbReference>
<proteinExistence type="predicted"/>
<evidence type="ECO:0000313" key="2">
    <source>
        <dbReference type="EMBL" id="SVA18891.1"/>
    </source>
</evidence>
<sequence>MRSDPSPAAPDKLNAYGLVRFWVAGGLGDRKEKSFMLRHVGVNVRDLVQAKAYYDILMPLLGFEPHIAAEDQFAYRPINDEPSASLFFYPALEQSPYSRHQPGLQHLAFMVESRAAVHSAHTKAIELGSEVVHPPQVFPQYRPYYFATFWLDPEGFMLEVVCLREEEDA</sequence>